<gene>
    <name evidence="1" type="ORF">S12H4_36325</name>
</gene>
<dbReference type="EMBL" id="BARW01021647">
    <property type="protein sequence ID" value="GAI90388.1"/>
    <property type="molecule type" value="Genomic_DNA"/>
</dbReference>
<reference evidence="1" key="1">
    <citation type="journal article" date="2014" name="Front. Microbiol.">
        <title>High frequency of phylogenetically diverse reductive dehalogenase-homologous genes in deep subseafloor sedimentary metagenomes.</title>
        <authorList>
            <person name="Kawai M."/>
            <person name="Futagami T."/>
            <person name="Toyoda A."/>
            <person name="Takaki Y."/>
            <person name="Nishi S."/>
            <person name="Hori S."/>
            <person name="Arai W."/>
            <person name="Tsubouchi T."/>
            <person name="Morono Y."/>
            <person name="Uchiyama I."/>
            <person name="Ito T."/>
            <person name="Fujiyama A."/>
            <person name="Inagaki F."/>
            <person name="Takami H."/>
        </authorList>
    </citation>
    <scope>NUCLEOTIDE SEQUENCE</scope>
    <source>
        <strain evidence="1">Expedition CK06-06</strain>
    </source>
</reference>
<accession>X1SBM9</accession>
<proteinExistence type="predicted"/>
<evidence type="ECO:0000313" key="1">
    <source>
        <dbReference type="EMBL" id="GAI90388.1"/>
    </source>
</evidence>
<name>X1SBM9_9ZZZZ</name>
<sequence>VFTNRVEIISPGHLPNNLTVENIKSGNSNIRNPILASYATKVLPYRGLGNGIIRALRAYPDIEFYNDLDGNLFKVVIKRAV</sequence>
<dbReference type="AlphaFoldDB" id="X1SBM9"/>
<feature type="non-terminal residue" evidence="1">
    <location>
        <position position="1"/>
    </location>
</feature>
<organism evidence="1">
    <name type="scientific">marine sediment metagenome</name>
    <dbReference type="NCBI Taxonomy" id="412755"/>
    <lineage>
        <taxon>unclassified sequences</taxon>
        <taxon>metagenomes</taxon>
        <taxon>ecological metagenomes</taxon>
    </lineage>
</organism>
<dbReference type="PANTHER" id="PTHR30595">
    <property type="entry name" value="GLPR-RELATED TRANSCRIPTIONAL REPRESSOR"/>
    <property type="match status" value="1"/>
</dbReference>
<dbReference type="Gene3D" id="3.30.565.60">
    <property type="match status" value="1"/>
</dbReference>
<dbReference type="InterPro" id="IPR038475">
    <property type="entry name" value="RecG_C_sf"/>
</dbReference>
<comment type="caution">
    <text evidence="1">The sequence shown here is derived from an EMBL/GenBank/DDBJ whole genome shotgun (WGS) entry which is preliminary data.</text>
</comment>
<dbReference type="PANTHER" id="PTHR30595:SF6">
    <property type="entry name" value="SCHLAFEN ALBA-2 DOMAIN-CONTAINING PROTEIN"/>
    <property type="match status" value="1"/>
</dbReference>
<protein>
    <submittedName>
        <fullName evidence="1">Uncharacterized protein</fullName>
    </submittedName>
</protein>
<dbReference type="Pfam" id="PF13749">
    <property type="entry name" value="HATPase_c_4"/>
    <property type="match status" value="1"/>
</dbReference>